<organism evidence="1 2">
    <name type="scientific">Actinocrispum wychmicini</name>
    <dbReference type="NCBI Taxonomy" id="1213861"/>
    <lineage>
        <taxon>Bacteria</taxon>
        <taxon>Bacillati</taxon>
        <taxon>Actinomycetota</taxon>
        <taxon>Actinomycetes</taxon>
        <taxon>Pseudonocardiales</taxon>
        <taxon>Pseudonocardiaceae</taxon>
        <taxon>Actinocrispum</taxon>
    </lineage>
</organism>
<dbReference type="AlphaFoldDB" id="A0A4R2JSA8"/>
<evidence type="ECO:0008006" key="3">
    <source>
        <dbReference type="Google" id="ProtNLM"/>
    </source>
</evidence>
<dbReference type="Proteomes" id="UP000295680">
    <property type="component" value="Unassembled WGS sequence"/>
</dbReference>
<dbReference type="EMBL" id="SLWS01000004">
    <property type="protein sequence ID" value="TCO59759.1"/>
    <property type="molecule type" value="Genomic_DNA"/>
</dbReference>
<dbReference type="OrthoDB" id="4542805at2"/>
<evidence type="ECO:0000313" key="1">
    <source>
        <dbReference type="EMBL" id="TCO59759.1"/>
    </source>
</evidence>
<proteinExistence type="predicted"/>
<protein>
    <recommendedName>
        <fullName evidence="3">Cell wall-active antibiotic response 4TMS protein YvqF</fullName>
    </recommendedName>
</protein>
<reference evidence="1 2" key="1">
    <citation type="submission" date="2019-03" db="EMBL/GenBank/DDBJ databases">
        <title>Genomic Encyclopedia of Type Strains, Phase IV (KMG-IV): sequencing the most valuable type-strain genomes for metagenomic binning, comparative biology and taxonomic classification.</title>
        <authorList>
            <person name="Goeker M."/>
        </authorList>
    </citation>
    <scope>NUCLEOTIDE SEQUENCE [LARGE SCALE GENOMIC DNA]</scope>
    <source>
        <strain evidence="1 2">DSM 45934</strain>
    </source>
</reference>
<gene>
    <name evidence="1" type="ORF">EV192_104602</name>
</gene>
<accession>A0A4R2JSA8</accession>
<evidence type="ECO:0000313" key="2">
    <source>
        <dbReference type="Proteomes" id="UP000295680"/>
    </source>
</evidence>
<dbReference type="RefSeq" id="WP_132117890.1">
    <property type="nucleotide sequence ID" value="NZ_SLWS01000004.1"/>
</dbReference>
<name>A0A4R2JSA8_9PSEU</name>
<keyword evidence="2" id="KW-1185">Reference proteome</keyword>
<comment type="caution">
    <text evidence="1">The sequence shown here is derived from an EMBL/GenBank/DDBJ whole genome shotgun (WGS) entry which is preliminary data.</text>
</comment>
<sequence length="159" mass="17612">MDITENTSPVRVDADHTMTKHLGNWTTSQVFEVRARAGAAVVDLRSPDIPDGDIEIRVDLDRGMLKLLVPDGARVEHFGHLEWTGRGRVKDSYGTQSPDGRVIKIVGRVHRGEIRVHRGGVAILSAMASRAYLEDLRHAHRTGTMPTVDDPTRTTFAPK</sequence>